<protein>
    <submittedName>
        <fullName evidence="2">(wild Malaysian banana) hypothetical protein</fullName>
    </submittedName>
</protein>
<feature type="compositionally biased region" description="Basic residues" evidence="1">
    <location>
        <begin position="169"/>
        <end position="181"/>
    </location>
</feature>
<dbReference type="EMBL" id="HG996469">
    <property type="protein sequence ID" value="CAG1844360.1"/>
    <property type="molecule type" value="Genomic_DNA"/>
</dbReference>
<organism evidence="2">
    <name type="scientific">Musa acuminata subsp. malaccensis</name>
    <name type="common">Wild banana</name>
    <name type="synonym">Musa malaccensis</name>
    <dbReference type="NCBI Taxonomy" id="214687"/>
    <lineage>
        <taxon>Eukaryota</taxon>
        <taxon>Viridiplantae</taxon>
        <taxon>Streptophyta</taxon>
        <taxon>Embryophyta</taxon>
        <taxon>Tracheophyta</taxon>
        <taxon>Spermatophyta</taxon>
        <taxon>Magnoliopsida</taxon>
        <taxon>Liliopsida</taxon>
        <taxon>Zingiberales</taxon>
        <taxon>Musaceae</taxon>
        <taxon>Musa</taxon>
    </lineage>
</organism>
<feature type="compositionally biased region" description="Low complexity" evidence="1">
    <location>
        <begin position="58"/>
        <end position="71"/>
    </location>
</feature>
<evidence type="ECO:0000313" key="2">
    <source>
        <dbReference type="EMBL" id="CAG1844360.1"/>
    </source>
</evidence>
<feature type="region of interest" description="Disordered" evidence="1">
    <location>
        <begin position="113"/>
        <end position="186"/>
    </location>
</feature>
<dbReference type="AlphaFoldDB" id="A0A8D7F625"/>
<feature type="non-terminal residue" evidence="2">
    <location>
        <position position="1"/>
    </location>
</feature>
<feature type="compositionally biased region" description="Low complexity" evidence="1">
    <location>
        <begin position="223"/>
        <end position="235"/>
    </location>
</feature>
<sequence length="279" mass="29188">DNKSSYTLDCSPETAIYMNVDDYSTAIVSFILPLAKLLHHISKDNSTSSPPPRPPASPRSHAGSALVGSSASPPPCSPTTGACRISPPHLHIAPPCPEMTRCGFRPAAAAADDDDAKRPYCRRPLPSSASAKRLPRPPPCGYGRGRPRPARDEMRSRRGSSARRPGPGARKRPRRRPRQPSRRWGTCPARCGWPCAARGSPTPTSRSGTGCRGSWGASGEQTAPSSSAGHSAAPRAAPHCLPAHAEAAAAARVGAAGCPRGNGGACPKLGQPCTCFEER</sequence>
<feature type="region of interest" description="Disordered" evidence="1">
    <location>
        <begin position="43"/>
        <end position="79"/>
    </location>
</feature>
<gene>
    <name evidence="2" type="ORF">GSMUA_141550.1</name>
</gene>
<reference evidence="2" key="1">
    <citation type="submission" date="2021-03" db="EMBL/GenBank/DDBJ databases">
        <authorList>
            <consortium name="Genoscope - CEA"/>
            <person name="William W."/>
        </authorList>
    </citation>
    <scope>NUCLEOTIDE SEQUENCE</scope>
    <source>
        <strain evidence="2">Doubled-haploid Pahang</strain>
    </source>
</reference>
<name>A0A8D7F625_MUSAM</name>
<accession>A0A8D7F625</accession>
<feature type="region of interest" description="Disordered" evidence="1">
    <location>
        <begin position="198"/>
        <end position="235"/>
    </location>
</feature>
<evidence type="ECO:0000256" key="1">
    <source>
        <dbReference type="SAM" id="MobiDB-lite"/>
    </source>
</evidence>
<proteinExistence type="predicted"/>